<dbReference type="EMBL" id="JASSZA010000011">
    <property type="protein sequence ID" value="KAK2098990.1"/>
    <property type="molecule type" value="Genomic_DNA"/>
</dbReference>
<feature type="compositionally biased region" description="Basic and acidic residues" evidence="1">
    <location>
        <begin position="51"/>
        <end position="71"/>
    </location>
</feature>
<feature type="region of interest" description="Disordered" evidence="1">
    <location>
        <begin position="30"/>
        <end position="88"/>
    </location>
</feature>
<feature type="compositionally biased region" description="Basic and acidic residues" evidence="1">
    <location>
        <begin position="207"/>
        <end position="219"/>
    </location>
</feature>
<name>A0ABQ9UPI2_SAGOE</name>
<organism evidence="2 3">
    <name type="scientific">Saguinus oedipus</name>
    <name type="common">Cotton-top tamarin</name>
    <name type="synonym">Oedipomidas oedipus</name>
    <dbReference type="NCBI Taxonomy" id="9490"/>
    <lineage>
        <taxon>Eukaryota</taxon>
        <taxon>Metazoa</taxon>
        <taxon>Chordata</taxon>
        <taxon>Craniata</taxon>
        <taxon>Vertebrata</taxon>
        <taxon>Euteleostomi</taxon>
        <taxon>Mammalia</taxon>
        <taxon>Eutheria</taxon>
        <taxon>Euarchontoglires</taxon>
        <taxon>Primates</taxon>
        <taxon>Haplorrhini</taxon>
        <taxon>Platyrrhini</taxon>
        <taxon>Cebidae</taxon>
        <taxon>Callitrichinae</taxon>
        <taxon>Saguinus</taxon>
    </lineage>
</organism>
<gene>
    <name evidence="2" type="primary">RBM20_2</name>
    <name evidence="2" type="ORF">P7K49_024441</name>
</gene>
<accession>A0ABQ9UPI2</accession>
<protein>
    <submittedName>
        <fullName evidence="2">RNA-binding protein 20</fullName>
    </submittedName>
</protein>
<comment type="caution">
    <text evidence="2">The sequence shown here is derived from an EMBL/GenBank/DDBJ whole genome shotgun (WGS) entry which is preliminary data.</text>
</comment>
<dbReference type="Proteomes" id="UP001266305">
    <property type="component" value="Unassembled WGS sequence"/>
</dbReference>
<proteinExistence type="predicted"/>
<evidence type="ECO:0000256" key="1">
    <source>
        <dbReference type="SAM" id="MobiDB-lite"/>
    </source>
</evidence>
<evidence type="ECO:0000313" key="2">
    <source>
        <dbReference type="EMBL" id="KAK2098990.1"/>
    </source>
</evidence>
<sequence>MGVRGAVDFSKAFRGISHTKHWKEKGLEDLNHLSLSEEQEGVEESPQSMGRQEKEAEFSDPENTRTKKEQDWESESEAEGESWYPTNMEELVTVDEVGEEEDFIMEPDIPELEEIMPIEQKDKISPETCSCVTTTSDLELAKDFPKEGVQAVGNGAAEISLKSPRELPSASTSCPSDMDVEMPGLNLDAERKPAESETGLSLEDSDCYEKEAKGVESSDVHPAPAVQQMSSPKPADERARQSSPFVDDCKTRGTPEDGACEDSPLEEKASPPAETDLHSQACQGVLTPGNYLAFPHGWSG</sequence>
<keyword evidence="3" id="KW-1185">Reference proteome</keyword>
<reference evidence="2 3" key="1">
    <citation type="submission" date="2023-05" db="EMBL/GenBank/DDBJ databases">
        <title>B98-5 Cell Line De Novo Hybrid Assembly: An Optical Mapping Approach.</title>
        <authorList>
            <person name="Kananen K."/>
            <person name="Auerbach J.A."/>
            <person name="Kautto E."/>
            <person name="Blachly J.S."/>
        </authorList>
    </citation>
    <scope>NUCLEOTIDE SEQUENCE [LARGE SCALE GENOMIC DNA]</scope>
    <source>
        <strain evidence="2">B95-8</strain>
        <tissue evidence="2">Cell line</tissue>
    </source>
</reference>
<feature type="region of interest" description="Disordered" evidence="1">
    <location>
        <begin position="155"/>
        <end position="279"/>
    </location>
</feature>
<evidence type="ECO:0000313" key="3">
    <source>
        <dbReference type="Proteomes" id="UP001266305"/>
    </source>
</evidence>